<evidence type="ECO:0000313" key="1">
    <source>
        <dbReference type="EMBL" id="KAI3717028.1"/>
    </source>
</evidence>
<organism evidence="1 2">
    <name type="scientific">Smallanthus sonchifolius</name>
    <dbReference type="NCBI Taxonomy" id="185202"/>
    <lineage>
        <taxon>Eukaryota</taxon>
        <taxon>Viridiplantae</taxon>
        <taxon>Streptophyta</taxon>
        <taxon>Embryophyta</taxon>
        <taxon>Tracheophyta</taxon>
        <taxon>Spermatophyta</taxon>
        <taxon>Magnoliopsida</taxon>
        <taxon>eudicotyledons</taxon>
        <taxon>Gunneridae</taxon>
        <taxon>Pentapetalae</taxon>
        <taxon>asterids</taxon>
        <taxon>campanulids</taxon>
        <taxon>Asterales</taxon>
        <taxon>Asteraceae</taxon>
        <taxon>Asteroideae</taxon>
        <taxon>Heliantheae alliance</taxon>
        <taxon>Millerieae</taxon>
        <taxon>Smallanthus</taxon>
    </lineage>
</organism>
<name>A0ACB9B4M8_9ASTR</name>
<keyword evidence="2" id="KW-1185">Reference proteome</keyword>
<gene>
    <name evidence="1" type="ORF">L1987_68338</name>
</gene>
<accession>A0ACB9B4M8</accession>
<reference evidence="1 2" key="2">
    <citation type="journal article" date="2022" name="Mol. Ecol. Resour.">
        <title>The genomes of chicory, endive, great burdock and yacon provide insights into Asteraceae paleo-polyploidization history and plant inulin production.</title>
        <authorList>
            <person name="Fan W."/>
            <person name="Wang S."/>
            <person name="Wang H."/>
            <person name="Wang A."/>
            <person name="Jiang F."/>
            <person name="Liu H."/>
            <person name="Zhao H."/>
            <person name="Xu D."/>
            <person name="Zhang Y."/>
        </authorList>
    </citation>
    <scope>NUCLEOTIDE SEQUENCE [LARGE SCALE GENOMIC DNA]</scope>
    <source>
        <strain evidence="2">cv. Yunnan</strain>
        <tissue evidence="1">Leaves</tissue>
    </source>
</reference>
<sequence length="134" mass="15761">MVSSSTLKLYKWAESDQKFLKNLTLTSMDHISSCYSTSFDGNTVWPIPASVDRIKSRQRFLRSYKFSTTGEERKAVQKTKNFLRKKKHYLKKKISRVFSSTVRIVKTKCDRLHMSGGFKFLFRCRAKHQLLIEI</sequence>
<protein>
    <submittedName>
        <fullName evidence="1">Uncharacterized protein</fullName>
    </submittedName>
</protein>
<evidence type="ECO:0000313" key="2">
    <source>
        <dbReference type="Proteomes" id="UP001056120"/>
    </source>
</evidence>
<proteinExistence type="predicted"/>
<dbReference type="EMBL" id="CM042040">
    <property type="protein sequence ID" value="KAI3717028.1"/>
    <property type="molecule type" value="Genomic_DNA"/>
</dbReference>
<dbReference type="Proteomes" id="UP001056120">
    <property type="component" value="Linkage Group LG23"/>
</dbReference>
<comment type="caution">
    <text evidence="1">The sequence shown here is derived from an EMBL/GenBank/DDBJ whole genome shotgun (WGS) entry which is preliminary data.</text>
</comment>
<reference evidence="2" key="1">
    <citation type="journal article" date="2022" name="Mol. Ecol. Resour.">
        <title>The genomes of chicory, endive, great burdock and yacon provide insights into Asteraceae palaeo-polyploidization history and plant inulin production.</title>
        <authorList>
            <person name="Fan W."/>
            <person name="Wang S."/>
            <person name="Wang H."/>
            <person name="Wang A."/>
            <person name="Jiang F."/>
            <person name="Liu H."/>
            <person name="Zhao H."/>
            <person name="Xu D."/>
            <person name="Zhang Y."/>
        </authorList>
    </citation>
    <scope>NUCLEOTIDE SEQUENCE [LARGE SCALE GENOMIC DNA]</scope>
    <source>
        <strain evidence="2">cv. Yunnan</strain>
    </source>
</reference>